<dbReference type="Proteomes" id="UP001549106">
    <property type="component" value="Unassembled WGS sequence"/>
</dbReference>
<dbReference type="EMBL" id="JBEPMJ010000017">
    <property type="protein sequence ID" value="MET3751051.1"/>
    <property type="molecule type" value="Genomic_DNA"/>
</dbReference>
<evidence type="ECO:0000313" key="1">
    <source>
        <dbReference type="EMBL" id="MET3751051.1"/>
    </source>
</evidence>
<dbReference type="RefSeq" id="WP_022067787.1">
    <property type="nucleotide sequence ID" value="NZ_BAABXP010000004.1"/>
</dbReference>
<accession>A0ABV2M3M9</accession>
<name>A0ABV2M3M9_9FIRM</name>
<keyword evidence="2" id="KW-1185">Reference proteome</keyword>
<protein>
    <submittedName>
        <fullName evidence="1">Uncharacterized protein</fullName>
    </submittedName>
</protein>
<gene>
    <name evidence="1" type="ORF">ABID24_002307</name>
</gene>
<proteinExistence type="predicted"/>
<organism evidence="1 2">
    <name type="scientific">Blautia caecimuris</name>
    <dbReference type="NCBI Taxonomy" id="1796615"/>
    <lineage>
        <taxon>Bacteria</taxon>
        <taxon>Bacillati</taxon>
        <taxon>Bacillota</taxon>
        <taxon>Clostridia</taxon>
        <taxon>Lachnospirales</taxon>
        <taxon>Lachnospiraceae</taxon>
        <taxon>Blautia</taxon>
    </lineage>
</organism>
<reference evidence="1 2" key="1">
    <citation type="submission" date="2024-06" db="EMBL/GenBank/DDBJ databases">
        <title>Genomic Encyclopedia of Type Strains, Phase IV (KMG-IV): sequencing the most valuable type-strain genomes for metagenomic binning, comparative biology and taxonomic classification.</title>
        <authorList>
            <person name="Goeker M."/>
        </authorList>
    </citation>
    <scope>NUCLEOTIDE SEQUENCE [LARGE SCALE GENOMIC DNA]</scope>
    <source>
        <strain evidence="1 2">DSM 29492</strain>
    </source>
</reference>
<evidence type="ECO:0000313" key="2">
    <source>
        <dbReference type="Proteomes" id="UP001549106"/>
    </source>
</evidence>
<comment type="caution">
    <text evidence="1">The sequence shown here is derived from an EMBL/GenBank/DDBJ whole genome shotgun (WGS) entry which is preliminary data.</text>
</comment>
<sequence>MLTLLNSESLWIGTDMKLFNKLREQLEQVGITYKHKVKNRMGQWAEAGTMRGRTGSAGIPADETYEYEILVHKNELEHAKKITGLM</sequence>